<reference evidence="1" key="1">
    <citation type="submission" date="2021-02" db="EMBL/GenBank/DDBJ databases">
        <authorList>
            <person name="Dougan E. K."/>
            <person name="Rhodes N."/>
            <person name="Thang M."/>
            <person name="Chan C."/>
        </authorList>
    </citation>
    <scope>NUCLEOTIDE SEQUENCE</scope>
</reference>
<dbReference type="EMBL" id="CAJNDS010001114">
    <property type="protein sequence ID" value="CAE7248505.1"/>
    <property type="molecule type" value="Genomic_DNA"/>
</dbReference>
<gene>
    <name evidence="1" type="primary">TY5A</name>
    <name evidence="1" type="ORF">SNAT2548_LOCUS12036</name>
</gene>
<dbReference type="GO" id="GO:0016491">
    <property type="term" value="F:oxidoreductase activity"/>
    <property type="evidence" value="ECO:0007669"/>
    <property type="project" value="TreeGrafter"/>
</dbReference>
<proteinExistence type="predicted"/>
<evidence type="ECO:0000313" key="1">
    <source>
        <dbReference type="EMBL" id="CAE7248505.1"/>
    </source>
</evidence>
<comment type="caution">
    <text evidence="1">The sequence shown here is derived from an EMBL/GenBank/DDBJ whole genome shotgun (WGS) entry which is preliminary data.</text>
</comment>
<dbReference type="Pfam" id="PF13646">
    <property type="entry name" value="HEAT_2"/>
    <property type="match status" value="1"/>
</dbReference>
<dbReference type="Gene3D" id="1.25.10.10">
    <property type="entry name" value="Leucine-rich Repeat Variant"/>
    <property type="match status" value="1"/>
</dbReference>
<sequence>MDLGPWRLASCEGSPGILICSLVSESPAADIIIMQTRASAVVYLSAARSFSGPSPVQEHTAEVAELLEDEDPGIRFWALETLANQGFASAPQAAKLQKALEDSDPNCRVAAANAVSKAAPELQEEAAKVLARALNKHEDKIFRKSGAEGLGYLGEAAMKYLPQIITTLQQDDYPLARSAAAAALGQLGAAAVAKAAEPLAQRLSDAEQDVRGACRGSLRKLDVAMVTFPACTLKLSDT</sequence>
<evidence type="ECO:0000313" key="2">
    <source>
        <dbReference type="Proteomes" id="UP000604046"/>
    </source>
</evidence>
<keyword evidence="2" id="KW-1185">Reference proteome</keyword>
<name>A0A812LX19_9DINO</name>
<dbReference type="PANTHER" id="PTHR12697:SF5">
    <property type="entry name" value="DEOXYHYPUSINE HYDROXYLASE"/>
    <property type="match status" value="1"/>
</dbReference>
<organism evidence="1 2">
    <name type="scientific">Symbiodinium natans</name>
    <dbReference type="NCBI Taxonomy" id="878477"/>
    <lineage>
        <taxon>Eukaryota</taxon>
        <taxon>Sar</taxon>
        <taxon>Alveolata</taxon>
        <taxon>Dinophyceae</taxon>
        <taxon>Suessiales</taxon>
        <taxon>Symbiodiniaceae</taxon>
        <taxon>Symbiodinium</taxon>
    </lineage>
</organism>
<dbReference type="SUPFAM" id="SSF48371">
    <property type="entry name" value="ARM repeat"/>
    <property type="match status" value="1"/>
</dbReference>
<dbReference type="Proteomes" id="UP000604046">
    <property type="component" value="Unassembled WGS sequence"/>
</dbReference>
<protein>
    <submittedName>
        <fullName evidence="1">TY5A protein</fullName>
    </submittedName>
</protein>
<dbReference type="InterPro" id="IPR011989">
    <property type="entry name" value="ARM-like"/>
</dbReference>
<dbReference type="InterPro" id="IPR016024">
    <property type="entry name" value="ARM-type_fold"/>
</dbReference>
<dbReference type="AlphaFoldDB" id="A0A812LX19"/>
<dbReference type="OrthoDB" id="10643208at2759"/>
<dbReference type="PANTHER" id="PTHR12697">
    <property type="entry name" value="PBS LYASE HEAT-LIKE PROTEIN"/>
    <property type="match status" value="1"/>
</dbReference>
<accession>A0A812LX19</accession>